<dbReference type="SUPFAM" id="SSF55486">
    <property type="entry name" value="Metalloproteases ('zincins'), catalytic domain"/>
    <property type="match status" value="1"/>
</dbReference>
<evidence type="ECO:0000259" key="6">
    <source>
        <dbReference type="Pfam" id="PF19408"/>
    </source>
</evidence>
<dbReference type="Gene3D" id="1.10.390.10">
    <property type="entry name" value="Neutral Protease Domain 2"/>
    <property type="match status" value="1"/>
</dbReference>
<keyword evidence="1" id="KW-0645">Protease</keyword>
<dbReference type="Pfam" id="PF02868">
    <property type="entry name" value="Peptidase_M4_C"/>
    <property type="match status" value="1"/>
</dbReference>
<dbReference type="PANTHER" id="PTHR33794:SF1">
    <property type="entry name" value="BACILLOLYSIN"/>
    <property type="match status" value="1"/>
</dbReference>
<name>A0A521F564_SACCC</name>
<evidence type="ECO:0000313" key="8">
    <source>
        <dbReference type="Proteomes" id="UP000319040"/>
    </source>
</evidence>
<dbReference type="InterPro" id="IPR050728">
    <property type="entry name" value="Zinc_Metalloprotease_M4"/>
</dbReference>
<accession>A0A521F564</accession>
<dbReference type="Proteomes" id="UP000319040">
    <property type="component" value="Unassembled WGS sequence"/>
</dbReference>
<dbReference type="InterPro" id="IPR045829">
    <property type="entry name" value="PKD_6"/>
</dbReference>
<dbReference type="InterPro" id="IPR027268">
    <property type="entry name" value="Peptidase_M4/M1_CTD_sf"/>
</dbReference>
<protein>
    <submittedName>
        <fullName evidence="7">Por secretion system C-terminal sorting domain-containing protein</fullName>
    </submittedName>
</protein>
<evidence type="ECO:0000256" key="3">
    <source>
        <dbReference type="ARBA" id="ARBA00022833"/>
    </source>
</evidence>
<keyword evidence="2" id="KW-0378">Hydrolase</keyword>
<dbReference type="Pfam" id="PF19408">
    <property type="entry name" value="PKD_6"/>
    <property type="match status" value="2"/>
</dbReference>
<evidence type="ECO:0000256" key="1">
    <source>
        <dbReference type="ARBA" id="ARBA00022670"/>
    </source>
</evidence>
<evidence type="ECO:0000259" key="5">
    <source>
        <dbReference type="Pfam" id="PF02868"/>
    </source>
</evidence>
<evidence type="ECO:0000256" key="4">
    <source>
        <dbReference type="ARBA" id="ARBA00023049"/>
    </source>
</evidence>
<dbReference type="InterPro" id="IPR001570">
    <property type="entry name" value="Peptidase_M4_C_domain"/>
</dbReference>
<dbReference type="GO" id="GO:0004222">
    <property type="term" value="F:metalloendopeptidase activity"/>
    <property type="evidence" value="ECO:0007669"/>
    <property type="project" value="InterPro"/>
</dbReference>
<dbReference type="AlphaFoldDB" id="A0A521F564"/>
<organism evidence="7 8">
    <name type="scientific">Saccharicrinis carchari</name>
    <dbReference type="NCBI Taxonomy" id="1168039"/>
    <lineage>
        <taxon>Bacteria</taxon>
        <taxon>Pseudomonadati</taxon>
        <taxon>Bacteroidota</taxon>
        <taxon>Bacteroidia</taxon>
        <taxon>Marinilabiliales</taxon>
        <taxon>Marinilabiliaceae</taxon>
        <taxon>Saccharicrinis</taxon>
    </lineage>
</organism>
<dbReference type="GO" id="GO:0006508">
    <property type="term" value="P:proteolysis"/>
    <property type="evidence" value="ECO:0007669"/>
    <property type="project" value="UniProtKB-KW"/>
</dbReference>
<evidence type="ECO:0000313" key="7">
    <source>
        <dbReference type="EMBL" id="SMO91294.1"/>
    </source>
</evidence>
<dbReference type="OrthoDB" id="1123514at2"/>
<evidence type="ECO:0000256" key="2">
    <source>
        <dbReference type="ARBA" id="ARBA00022801"/>
    </source>
</evidence>
<dbReference type="PANTHER" id="PTHR33794">
    <property type="entry name" value="BACILLOLYSIN"/>
    <property type="match status" value="1"/>
</dbReference>
<keyword evidence="3" id="KW-0862">Zinc</keyword>
<keyword evidence="4" id="KW-0482">Metalloprotease</keyword>
<keyword evidence="8" id="KW-1185">Reference proteome</keyword>
<proteinExistence type="predicted"/>
<reference evidence="7 8" key="1">
    <citation type="submission" date="2017-05" db="EMBL/GenBank/DDBJ databases">
        <authorList>
            <person name="Varghese N."/>
            <person name="Submissions S."/>
        </authorList>
    </citation>
    <scope>NUCLEOTIDE SEQUENCE [LARGE SCALE GENOMIC DNA]</scope>
    <source>
        <strain evidence="7 8">DSM 27040</strain>
    </source>
</reference>
<sequence length="725" mass="80839">MKDGQIKHCSSRIPEDIIFYGKDNKVNTKNIKEIAKSDSILSSDLTYIQDSLIKNLFILVQEVAIIRDGLEYVIHIDAENGDLLHEVLNSKRFTISTDTFETLYNGFQTAYFKTEKTHNIFGSSNTWWNYLYGQVGAGTLYAGDLNMWYKEDDSPSQNSHFMTKIVGSAYWAGQRAYLYFKNILSAPNINWSVVLRANTDYDLPSDEVALYNPTSNRIIYSRDKPFCRDAASVDIIGHEYGHHISDQYTNGLSDPSSYHDESGALLEGISDIFARAIQYNVEGYNEHRIETMGEDVIKNDPKLMRSFRDPNSLGFHFEGSSSTPLNGQPDTYEGLYFFRGYANNGGVHVNNGVINHWMYLLSMGGSGNNDHGTYYNVNGIGIDKGAKIVFNALPFLLFESQFSDFRNATIIAAENIYGLGSNESKQVANAWNAVGVPGNEITATITGPTLICEPGTYTYNINNLPAVDSIIWEKGVGLVLVSGQNTSSCTFNVLSHNGFFLHGSTHVTATIVYKSGHSIELRHDLWMGFPSAPDWMRYFNSNGMEFGSNQYYSFVATSSTAFENISYDWDWEVSGGTILNGQGTNSLTVKTATATDTKIPFTVKVRIGNLCGWGSYFTRTGYVLPVFLHPESIPTIAISPNPTVGETTLSIESVSEEKSFDEAIVWDMEIYGTNQLLKTKKTSLRGKSTKIYTSGWQEGVYIVRVTYKIQGSPEKVITGKIVVKR</sequence>
<feature type="domain" description="Peptidase M4 C-terminal" evidence="5">
    <location>
        <begin position="258"/>
        <end position="436"/>
    </location>
</feature>
<gene>
    <name evidence="7" type="ORF">SAMN06265379_11437</name>
</gene>
<feature type="domain" description="PKD-like" evidence="6">
    <location>
        <begin position="568"/>
        <end position="614"/>
    </location>
</feature>
<feature type="domain" description="PKD-like" evidence="6">
    <location>
        <begin position="442"/>
        <end position="497"/>
    </location>
</feature>
<dbReference type="RefSeq" id="WP_142534715.1">
    <property type="nucleotide sequence ID" value="NZ_FXTB01000014.1"/>
</dbReference>
<dbReference type="EMBL" id="FXTB01000014">
    <property type="protein sequence ID" value="SMO91294.1"/>
    <property type="molecule type" value="Genomic_DNA"/>
</dbReference>
<dbReference type="Gene3D" id="3.10.170.10">
    <property type="match status" value="1"/>
</dbReference>